<feature type="domain" description="Glycosyl hydrolases family 2 sugar binding" evidence="7">
    <location>
        <begin position="102"/>
        <end position="175"/>
    </location>
</feature>
<evidence type="ECO:0000313" key="9">
    <source>
        <dbReference type="Proteomes" id="UP000563094"/>
    </source>
</evidence>
<dbReference type="InterPro" id="IPR006103">
    <property type="entry name" value="Glyco_hydro_2_cat"/>
</dbReference>
<evidence type="ECO:0008006" key="10">
    <source>
        <dbReference type="Google" id="ProtNLM"/>
    </source>
</evidence>
<protein>
    <recommendedName>
        <fullName evidence="10">Beta-galactosidase</fullName>
    </recommendedName>
</protein>
<dbReference type="Pfam" id="PF02837">
    <property type="entry name" value="Glyco_hydro_2_N"/>
    <property type="match status" value="1"/>
</dbReference>
<dbReference type="InterPro" id="IPR006104">
    <property type="entry name" value="Glyco_hydro_2_N"/>
</dbReference>
<dbReference type="Gene3D" id="2.60.40.10">
    <property type="entry name" value="Immunoglobulins"/>
    <property type="match status" value="1"/>
</dbReference>
<dbReference type="InterPro" id="IPR008979">
    <property type="entry name" value="Galactose-bd-like_sf"/>
</dbReference>
<evidence type="ECO:0000313" key="8">
    <source>
        <dbReference type="EMBL" id="MBA9078616.1"/>
    </source>
</evidence>
<evidence type="ECO:0000256" key="3">
    <source>
        <dbReference type="ARBA" id="ARBA00023295"/>
    </source>
</evidence>
<keyword evidence="9" id="KW-1185">Reference proteome</keyword>
<dbReference type="Pfam" id="PF00703">
    <property type="entry name" value="Glyco_hydro_2"/>
    <property type="match status" value="1"/>
</dbReference>
<organism evidence="8 9">
    <name type="scientific">Rufibacter quisquiliarum</name>
    <dbReference type="NCBI Taxonomy" id="1549639"/>
    <lineage>
        <taxon>Bacteria</taxon>
        <taxon>Pseudomonadati</taxon>
        <taxon>Bacteroidota</taxon>
        <taxon>Cytophagia</taxon>
        <taxon>Cytophagales</taxon>
        <taxon>Hymenobacteraceae</taxon>
        <taxon>Rufibacter</taxon>
    </lineage>
</organism>
<comment type="similarity">
    <text evidence="1">Belongs to the glycosyl hydrolase 2 family.</text>
</comment>
<dbReference type="InterPro" id="IPR013783">
    <property type="entry name" value="Ig-like_fold"/>
</dbReference>
<sequence>MKKSLLLLFVFLCGFFSHAQGQKLNPGGMKTAWGEKVTPQNAWQQYPRPQLVRSQWLNLNGQWDYAILPKTSAQPKKYDGKILVPFCAESSLSGVGKLVLPDQKLWYNRTFQVPANWKGKNVLLHFDAVDWETTVWLNGKKVGEHRGGSDPFTFDITPHLKSGTQELVVSVWDPTDADDQARGKQVLEPKGIWYTPVTGIWQTVWLEPVAKAHISSLVPEANIDQGKVILKNQINGATGKEKLVVKVMKDGKVVGEKTAIANSPLEIAVPNADLWTPYNPALYQLDVQLTSGGKTLDKVNSYFAMRKISKGKDALGYERLYLNNQPLFQYGTLDQGWWPDGLLTPPSDAAMRYDMDVLKDMGFNMLRKHIKVEPSRYYYYADSIGLLVWQDMPSGFKTAEKEVQHVKAEAKEDWARPAASAQQYEREWKSIMDHLKFFPSIVVWVPFNEGWGQYDTKRVVEWTMQYDPTRITNGVSGWTDRGVGHMNDAHHYPGPGMEPAEQNPGRVIVLGEFGGLGLPLEGHIWNPNMRNWGYRTYKTYDELVKEYTKLMYNMYPMVHRGLAAAVYTQTTDVEGEVNGLITYDRKKIKLDPELLRMLHQPLYNAPGKSSALAADSEITPQTLLLASNLPASLGKTDLNKNEFGSATGPVQLKKGDNRWAAKTFTVQQTPQNLQLRLLAHGDMKVYLNGKLVVNKFVNTKRHYDEINLSEYGHYLKNGENHLVVELKNTGSPSPFDFGLYTFQ</sequence>
<evidence type="ECO:0000256" key="4">
    <source>
        <dbReference type="SAM" id="SignalP"/>
    </source>
</evidence>
<evidence type="ECO:0000259" key="7">
    <source>
        <dbReference type="Pfam" id="PF02837"/>
    </source>
</evidence>
<dbReference type="PANTHER" id="PTHR42732:SF2">
    <property type="entry name" value="BETA-MANNOSIDASE"/>
    <property type="match status" value="1"/>
</dbReference>
<dbReference type="SUPFAM" id="SSF49785">
    <property type="entry name" value="Galactose-binding domain-like"/>
    <property type="match status" value="1"/>
</dbReference>
<dbReference type="Gene3D" id="3.20.20.80">
    <property type="entry name" value="Glycosidases"/>
    <property type="match status" value="1"/>
</dbReference>
<evidence type="ECO:0000256" key="1">
    <source>
        <dbReference type="ARBA" id="ARBA00007401"/>
    </source>
</evidence>
<dbReference type="InterPro" id="IPR036156">
    <property type="entry name" value="Beta-gal/glucu_dom_sf"/>
</dbReference>
<dbReference type="InterPro" id="IPR006102">
    <property type="entry name" value="Ig-like_GH2"/>
</dbReference>
<dbReference type="Proteomes" id="UP000563094">
    <property type="component" value="Unassembled WGS sequence"/>
</dbReference>
<dbReference type="Pfam" id="PF02836">
    <property type="entry name" value="Glyco_hydro_2_C"/>
    <property type="match status" value="1"/>
</dbReference>
<evidence type="ECO:0000259" key="6">
    <source>
        <dbReference type="Pfam" id="PF02836"/>
    </source>
</evidence>
<feature type="chain" id="PRO_5032708583" description="Beta-galactosidase" evidence="4">
    <location>
        <begin position="20"/>
        <end position="743"/>
    </location>
</feature>
<proteinExistence type="inferred from homology"/>
<dbReference type="Gene3D" id="2.60.120.260">
    <property type="entry name" value="Galactose-binding domain-like"/>
    <property type="match status" value="2"/>
</dbReference>
<feature type="domain" description="Glycoside hydrolase family 2 catalytic" evidence="6">
    <location>
        <begin position="350"/>
        <end position="477"/>
    </location>
</feature>
<reference evidence="8 9" key="1">
    <citation type="submission" date="2020-08" db="EMBL/GenBank/DDBJ databases">
        <title>Genomic Encyclopedia of Type Strains, Phase IV (KMG-IV): sequencing the most valuable type-strain genomes for metagenomic binning, comparative biology and taxonomic classification.</title>
        <authorList>
            <person name="Goeker M."/>
        </authorList>
    </citation>
    <scope>NUCLEOTIDE SEQUENCE [LARGE SCALE GENOMIC DNA]</scope>
    <source>
        <strain evidence="8 9">DSM 29854</strain>
    </source>
</reference>
<feature type="signal peptide" evidence="4">
    <location>
        <begin position="1"/>
        <end position="19"/>
    </location>
</feature>
<accession>A0A839GV28</accession>
<evidence type="ECO:0000259" key="5">
    <source>
        <dbReference type="Pfam" id="PF00703"/>
    </source>
</evidence>
<name>A0A839GV28_9BACT</name>
<dbReference type="EMBL" id="JACJIQ010000014">
    <property type="protein sequence ID" value="MBA9078616.1"/>
    <property type="molecule type" value="Genomic_DNA"/>
</dbReference>
<dbReference type="SUPFAM" id="SSF49303">
    <property type="entry name" value="beta-Galactosidase/glucuronidase domain"/>
    <property type="match status" value="1"/>
</dbReference>
<keyword evidence="2" id="KW-0378">Hydrolase</keyword>
<dbReference type="PANTHER" id="PTHR42732">
    <property type="entry name" value="BETA-GALACTOSIDASE"/>
    <property type="match status" value="1"/>
</dbReference>
<comment type="caution">
    <text evidence="8">The sequence shown here is derived from an EMBL/GenBank/DDBJ whole genome shotgun (WGS) entry which is preliminary data.</text>
</comment>
<dbReference type="GO" id="GO:0005975">
    <property type="term" value="P:carbohydrate metabolic process"/>
    <property type="evidence" value="ECO:0007669"/>
    <property type="project" value="InterPro"/>
</dbReference>
<gene>
    <name evidence="8" type="ORF">FHS90_003346</name>
</gene>
<dbReference type="InterPro" id="IPR051913">
    <property type="entry name" value="GH2_Domain-Containing"/>
</dbReference>
<dbReference type="InterPro" id="IPR017853">
    <property type="entry name" value="GH"/>
</dbReference>
<dbReference type="SUPFAM" id="SSF51445">
    <property type="entry name" value="(Trans)glycosidases"/>
    <property type="match status" value="1"/>
</dbReference>
<keyword evidence="3" id="KW-0326">Glycosidase</keyword>
<dbReference type="AlphaFoldDB" id="A0A839GV28"/>
<feature type="domain" description="Glycoside hydrolase family 2 immunoglobulin-like beta-sandwich" evidence="5">
    <location>
        <begin position="217"/>
        <end position="306"/>
    </location>
</feature>
<evidence type="ECO:0000256" key="2">
    <source>
        <dbReference type="ARBA" id="ARBA00022801"/>
    </source>
</evidence>
<keyword evidence="4" id="KW-0732">Signal</keyword>
<dbReference type="RefSeq" id="WP_182513767.1">
    <property type="nucleotide sequence ID" value="NZ_JACJIQ010000014.1"/>
</dbReference>
<dbReference type="GO" id="GO:0004553">
    <property type="term" value="F:hydrolase activity, hydrolyzing O-glycosyl compounds"/>
    <property type="evidence" value="ECO:0007669"/>
    <property type="project" value="InterPro"/>
</dbReference>